<dbReference type="Pfam" id="PF07521">
    <property type="entry name" value="RMMBL"/>
    <property type="match status" value="1"/>
</dbReference>
<accession>A0A6I6JTE4</accession>
<dbReference type="PANTHER" id="PTHR43694:SF1">
    <property type="entry name" value="RIBONUCLEASE J"/>
    <property type="match status" value="1"/>
</dbReference>
<dbReference type="Pfam" id="PF12706">
    <property type="entry name" value="Lactamase_B_2"/>
    <property type="match status" value="1"/>
</dbReference>
<keyword evidence="3" id="KW-1185">Reference proteome</keyword>
<dbReference type="KEGG" id="psel:GM415_12545"/>
<keyword evidence="2" id="KW-0378">Hydrolase</keyword>
<evidence type="ECO:0000313" key="3">
    <source>
        <dbReference type="Proteomes" id="UP000428328"/>
    </source>
</evidence>
<dbReference type="EMBL" id="CP046400">
    <property type="protein sequence ID" value="QGY40924.1"/>
    <property type="molecule type" value="Genomic_DNA"/>
</dbReference>
<dbReference type="PANTHER" id="PTHR43694">
    <property type="entry name" value="RIBONUCLEASE J"/>
    <property type="match status" value="1"/>
</dbReference>
<dbReference type="GO" id="GO:0016787">
    <property type="term" value="F:hydrolase activity"/>
    <property type="evidence" value="ECO:0007669"/>
    <property type="project" value="UniProtKB-KW"/>
</dbReference>
<feature type="domain" description="Metallo-beta-lactamase" evidence="1">
    <location>
        <begin position="13"/>
        <end position="194"/>
    </location>
</feature>
<dbReference type="InterPro" id="IPR001279">
    <property type="entry name" value="Metallo-B-lactamas"/>
</dbReference>
<dbReference type="SUPFAM" id="SSF56281">
    <property type="entry name" value="Metallo-hydrolase/oxidoreductase"/>
    <property type="match status" value="1"/>
</dbReference>
<dbReference type="CDD" id="cd07732">
    <property type="entry name" value="metallo-hydrolase-like_MBL-fold"/>
    <property type="match status" value="1"/>
</dbReference>
<dbReference type="AlphaFoldDB" id="A0A6I6JTE4"/>
<evidence type="ECO:0000259" key="1">
    <source>
        <dbReference type="SMART" id="SM00849"/>
    </source>
</evidence>
<dbReference type="SMART" id="SM00849">
    <property type="entry name" value="Lactamase_B"/>
    <property type="match status" value="1"/>
</dbReference>
<evidence type="ECO:0000313" key="2">
    <source>
        <dbReference type="EMBL" id="QGY40924.1"/>
    </source>
</evidence>
<dbReference type="Proteomes" id="UP000428328">
    <property type="component" value="Chromosome"/>
</dbReference>
<reference evidence="2 3" key="1">
    <citation type="submission" date="2019-11" db="EMBL/GenBank/DDBJ databases">
        <authorList>
            <person name="Zheng R.K."/>
            <person name="Sun C.M."/>
        </authorList>
    </citation>
    <scope>NUCLEOTIDE SEQUENCE [LARGE SCALE GENOMIC DNA]</scope>
    <source>
        <strain evidence="2 3">SRB007</strain>
    </source>
</reference>
<name>A0A6I6JTE4_9BACT</name>
<dbReference type="InterPro" id="IPR036866">
    <property type="entry name" value="RibonucZ/Hydroxyglut_hydro"/>
</dbReference>
<organism evidence="2 3">
    <name type="scientific">Pseudodesulfovibrio cashew</name>
    <dbReference type="NCBI Taxonomy" id="2678688"/>
    <lineage>
        <taxon>Bacteria</taxon>
        <taxon>Pseudomonadati</taxon>
        <taxon>Thermodesulfobacteriota</taxon>
        <taxon>Desulfovibrionia</taxon>
        <taxon>Desulfovibrionales</taxon>
        <taxon>Desulfovibrionaceae</taxon>
    </lineage>
</organism>
<sequence>MRIIIHRGADEIGASCVEVAYGTTRILLDAGTSLDGSVTVFPDDINDYSAVIISHGHQDHYGLLESLPESVELYMGDVAWGFLQSLRIFTGQPPLAERSRICLKAERPFKIGEIVVMPYLVDHSAPEAFGFLLSAGGRTIYYSGDFRAHGRKAKTFDYLCDRLPREMDAVLLEGTLINRGNSHFSDESKVEEGIIDAIGKEEGLVCLSCSAQNIDRMVTAFRAAKRSGRVLALDIYSAWILRVAQKLSKNIPDIRWDGIRVLSHNKVALGQYRKIKQNSGFFGDFVRELYHSDNELWEKDIVDSPSRYLLKLSDFGLAHILQKLRKPSTVIYSQWSGYLDHDSSAYNEPAGALKALAGERFYEIHTSGHATKEDLERFVSQILPKTVIPVHTNHKHMFGALFSQTIVLDDGEVFDLAATT</sequence>
<gene>
    <name evidence="2" type="ORF">GM415_12545</name>
</gene>
<protein>
    <submittedName>
        <fullName evidence="2">MBL fold metallo-hydrolase</fullName>
    </submittedName>
</protein>
<dbReference type="RefSeq" id="WP_158948690.1">
    <property type="nucleotide sequence ID" value="NZ_CP046400.1"/>
</dbReference>
<dbReference type="Gene3D" id="3.60.15.10">
    <property type="entry name" value="Ribonuclease Z/Hydroxyacylglutathione hydrolase-like"/>
    <property type="match status" value="2"/>
</dbReference>
<proteinExistence type="predicted"/>
<dbReference type="InterPro" id="IPR011108">
    <property type="entry name" value="RMMBL"/>
</dbReference>